<evidence type="ECO:0000256" key="3">
    <source>
        <dbReference type="ARBA" id="ARBA00022989"/>
    </source>
</evidence>
<dbReference type="GO" id="GO:0016020">
    <property type="term" value="C:membrane"/>
    <property type="evidence" value="ECO:0007669"/>
    <property type="project" value="UniProtKB-SubCell"/>
</dbReference>
<keyword evidence="8" id="KW-1185">Reference proteome</keyword>
<feature type="transmembrane region" description="Helical" evidence="5">
    <location>
        <begin position="69"/>
        <end position="90"/>
    </location>
</feature>
<keyword evidence="4 5" id="KW-0472">Membrane</keyword>
<evidence type="ECO:0000256" key="1">
    <source>
        <dbReference type="ARBA" id="ARBA00004141"/>
    </source>
</evidence>
<dbReference type="RefSeq" id="WP_245862270.1">
    <property type="nucleotide sequence ID" value="NZ_PJNE01000001.1"/>
</dbReference>
<keyword evidence="2 5" id="KW-0812">Transmembrane</keyword>
<sequence>MSDNGAQGPGYRAYASEDVVTGEGVAVELPVASTMARAVSGLIDLVVALVLLFVGVWVVGVLVADTSDAVATAFGLVGVVAVTVGVPATVETLTRGRTLGKLVMGLRVVRDDGGPITSRHALTRALVGFVEIYLLSGIPSLVASVVSPRCKRLGDLAAGTYVVTQRSRMRLTVPPQMPAPLATWAHTADVAALPSGLTVAVRQFLSRAGALSPGSREPLGAQLLAEVLRYVAPAPPPGYHGEYVLAAVIAERRRRDTDRLAREQSLRDRVVGADPLR</sequence>
<dbReference type="EMBL" id="PJNE01000001">
    <property type="protein sequence ID" value="PKW27293.1"/>
    <property type="molecule type" value="Genomic_DNA"/>
</dbReference>
<dbReference type="PANTHER" id="PTHR38480">
    <property type="entry name" value="SLR0254 PROTEIN"/>
    <property type="match status" value="1"/>
</dbReference>
<feature type="transmembrane region" description="Helical" evidence="5">
    <location>
        <begin position="42"/>
        <end position="63"/>
    </location>
</feature>
<dbReference type="PANTHER" id="PTHR38480:SF1">
    <property type="entry name" value="SLR0254 PROTEIN"/>
    <property type="match status" value="1"/>
</dbReference>
<feature type="domain" description="RDD" evidence="6">
    <location>
        <begin position="31"/>
        <end position="159"/>
    </location>
</feature>
<evidence type="ECO:0000313" key="8">
    <source>
        <dbReference type="Proteomes" id="UP000233781"/>
    </source>
</evidence>
<protein>
    <submittedName>
        <fullName evidence="7">Putative RDD family membrane protein YckC</fullName>
    </submittedName>
</protein>
<dbReference type="InterPro" id="IPR010432">
    <property type="entry name" value="RDD"/>
</dbReference>
<comment type="caution">
    <text evidence="7">The sequence shown here is derived from an EMBL/GenBank/DDBJ whole genome shotgun (WGS) entry which is preliminary data.</text>
</comment>
<name>A0A2N3YKA8_9MICO</name>
<evidence type="ECO:0000256" key="5">
    <source>
        <dbReference type="SAM" id="Phobius"/>
    </source>
</evidence>
<evidence type="ECO:0000313" key="7">
    <source>
        <dbReference type="EMBL" id="PKW27293.1"/>
    </source>
</evidence>
<proteinExistence type="predicted"/>
<evidence type="ECO:0000259" key="6">
    <source>
        <dbReference type="Pfam" id="PF06271"/>
    </source>
</evidence>
<dbReference type="Proteomes" id="UP000233781">
    <property type="component" value="Unassembled WGS sequence"/>
</dbReference>
<evidence type="ECO:0000256" key="4">
    <source>
        <dbReference type="ARBA" id="ARBA00023136"/>
    </source>
</evidence>
<organism evidence="7 8">
    <name type="scientific">Phycicoccus duodecadis</name>
    <dbReference type="NCBI Taxonomy" id="173053"/>
    <lineage>
        <taxon>Bacteria</taxon>
        <taxon>Bacillati</taxon>
        <taxon>Actinomycetota</taxon>
        <taxon>Actinomycetes</taxon>
        <taxon>Micrococcales</taxon>
        <taxon>Intrasporangiaceae</taxon>
        <taxon>Phycicoccus</taxon>
    </lineage>
</organism>
<reference evidence="7 8" key="1">
    <citation type="submission" date="2017-12" db="EMBL/GenBank/DDBJ databases">
        <title>Sequencing the genomes of 1000 Actinobacteria strains.</title>
        <authorList>
            <person name="Klenk H.-P."/>
        </authorList>
    </citation>
    <scope>NUCLEOTIDE SEQUENCE [LARGE SCALE GENOMIC DNA]</scope>
    <source>
        <strain evidence="7 8">DSM 12806</strain>
    </source>
</reference>
<gene>
    <name evidence="7" type="ORF">ATL31_2131</name>
</gene>
<dbReference type="Pfam" id="PF06271">
    <property type="entry name" value="RDD"/>
    <property type="match status" value="1"/>
</dbReference>
<dbReference type="AlphaFoldDB" id="A0A2N3YKA8"/>
<keyword evidence="3 5" id="KW-1133">Transmembrane helix</keyword>
<accession>A0A2N3YKA8</accession>
<comment type="subcellular location">
    <subcellularLocation>
        <location evidence="1">Membrane</location>
        <topology evidence="1">Multi-pass membrane protein</topology>
    </subcellularLocation>
</comment>
<evidence type="ECO:0000256" key="2">
    <source>
        <dbReference type="ARBA" id="ARBA00022692"/>
    </source>
</evidence>